<name>A0A8D8APP8_CULPI</name>
<organism evidence="2">
    <name type="scientific">Culex pipiens</name>
    <name type="common">House mosquito</name>
    <dbReference type="NCBI Taxonomy" id="7175"/>
    <lineage>
        <taxon>Eukaryota</taxon>
        <taxon>Metazoa</taxon>
        <taxon>Ecdysozoa</taxon>
        <taxon>Arthropoda</taxon>
        <taxon>Hexapoda</taxon>
        <taxon>Insecta</taxon>
        <taxon>Pterygota</taxon>
        <taxon>Neoptera</taxon>
        <taxon>Endopterygota</taxon>
        <taxon>Diptera</taxon>
        <taxon>Nematocera</taxon>
        <taxon>Culicoidea</taxon>
        <taxon>Culicidae</taxon>
        <taxon>Culicinae</taxon>
        <taxon>Culicini</taxon>
        <taxon>Culex</taxon>
        <taxon>Culex</taxon>
    </lineage>
</organism>
<accession>A0A8D8APP8</accession>
<feature type="region of interest" description="Disordered" evidence="1">
    <location>
        <begin position="1"/>
        <end position="54"/>
    </location>
</feature>
<protein>
    <submittedName>
        <fullName evidence="2">(northern house mosquito) hypothetical protein</fullName>
    </submittedName>
</protein>
<dbReference type="AlphaFoldDB" id="A0A8D8APP8"/>
<evidence type="ECO:0000313" key="2">
    <source>
        <dbReference type="EMBL" id="CAG6459445.1"/>
    </source>
</evidence>
<sequence length="113" mass="12223">MERFHAGRPRGGTVAASASFHRRTNCTVPGVGGRSQRRKHPRNGHGLPLLDVPGSGSFDLHHRLAQPNQRPGWANRRQRHSDACLRPANPSGDGSTWCGTPEASCVRHHGPVG</sequence>
<feature type="region of interest" description="Disordered" evidence="1">
    <location>
        <begin position="66"/>
        <end position="103"/>
    </location>
</feature>
<reference evidence="2" key="1">
    <citation type="submission" date="2021-05" db="EMBL/GenBank/DDBJ databases">
        <authorList>
            <person name="Alioto T."/>
            <person name="Alioto T."/>
            <person name="Gomez Garrido J."/>
        </authorList>
    </citation>
    <scope>NUCLEOTIDE SEQUENCE</scope>
</reference>
<dbReference type="EMBL" id="HBUE01037596">
    <property type="protein sequence ID" value="CAG6459445.1"/>
    <property type="molecule type" value="Transcribed_RNA"/>
</dbReference>
<evidence type="ECO:0000256" key="1">
    <source>
        <dbReference type="SAM" id="MobiDB-lite"/>
    </source>
</evidence>
<proteinExistence type="predicted"/>